<dbReference type="Proteomes" id="UP000000592">
    <property type="component" value="Plasmid pTT27"/>
</dbReference>
<dbReference type="AlphaFoldDB" id="Q746B0"/>
<name>Q746B0_THET2</name>
<gene>
    <name evidence="2" type="ordered locus">TT_P0145</name>
</gene>
<proteinExistence type="predicted"/>
<evidence type="ECO:0000256" key="1">
    <source>
        <dbReference type="SAM" id="MobiDB-lite"/>
    </source>
</evidence>
<reference evidence="2 3" key="1">
    <citation type="journal article" date="2004" name="Nat. Biotechnol.">
        <title>The genome sequence of the extreme thermophile Thermus thermophilus.</title>
        <authorList>
            <person name="Henne A."/>
            <person name="Brueggemann H."/>
            <person name="Raasch C."/>
            <person name="Wiezer A."/>
            <person name="Hartsch T."/>
            <person name="Liesegang H."/>
            <person name="Johann A."/>
            <person name="Lienard T."/>
            <person name="Gohl O."/>
            <person name="Martinez-Arias R."/>
            <person name="Jacobi C."/>
            <person name="Starkuviene V."/>
            <person name="Schlenczeck S."/>
            <person name="Dencker S."/>
            <person name="Huber R."/>
            <person name="Klenk H.-P."/>
            <person name="Overbeek R."/>
            <person name="Kramer W."/>
            <person name="Merkl R."/>
            <person name="Gottschalk G."/>
            <person name="Fritz H.-J."/>
        </authorList>
    </citation>
    <scope>NUCLEOTIDE SEQUENCE [LARGE SCALE GENOMIC DNA]</scope>
    <source>
        <strain evidence="3">ATCC BAA-163 / DSM 7039 / HB27</strain>
        <plasmid evidence="2 3">pTT27</plasmid>
    </source>
</reference>
<feature type="compositionally biased region" description="Polar residues" evidence="1">
    <location>
        <begin position="59"/>
        <end position="83"/>
    </location>
</feature>
<protein>
    <submittedName>
        <fullName evidence="2">Uncharacterized protein</fullName>
    </submittedName>
</protein>
<geneLocation type="plasmid" evidence="2 3">
    <name>pTT27</name>
</geneLocation>
<dbReference type="KEGG" id="tth:TT_P0145"/>
<feature type="compositionally biased region" description="Low complexity" evidence="1">
    <location>
        <begin position="333"/>
        <end position="348"/>
    </location>
</feature>
<organism evidence="2 3">
    <name type="scientific">Thermus thermophilus (strain ATCC BAA-163 / DSM 7039 / HB27)</name>
    <dbReference type="NCBI Taxonomy" id="262724"/>
    <lineage>
        <taxon>Bacteria</taxon>
        <taxon>Thermotogati</taxon>
        <taxon>Deinococcota</taxon>
        <taxon>Deinococci</taxon>
        <taxon>Thermales</taxon>
        <taxon>Thermaceae</taxon>
        <taxon>Thermus</taxon>
    </lineage>
</organism>
<dbReference type="EMBL" id="AE017222">
    <property type="protein sequence ID" value="AAS82475.1"/>
    <property type="molecule type" value="Genomic_DNA"/>
</dbReference>
<feature type="compositionally biased region" description="Polar residues" evidence="1">
    <location>
        <begin position="97"/>
        <end position="116"/>
    </location>
</feature>
<feature type="region of interest" description="Disordered" evidence="1">
    <location>
        <begin position="1"/>
        <end position="24"/>
    </location>
</feature>
<feature type="compositionally biased region" description="Basic and acidic residues" evidence="1">
    <location>
        <begin position="139"/>
        <end position="155"/>
    </location>
</feature>
<evidence type="ECO:0000313" key="3">
    <source>
        <dbReference type="Proteomes" id="UP000000592"/>
    </source>
</evidence>
<feature type="compositionally biased region" description="Basic and acidic residues" evidence="1">
    <location>
        <begin position="413"/>
        <end position="429"/>
    </location>
</feature>
<dbReference type="HOGENOM" id="CLU_618106_0_0_0"/>
<feature type="region of interest" description="Disordered" evidence="1">
    <location>
        <begin position="39"/>
        <end position="170"/>
    </location>
</feature>
<evidence type="ECO:0000313" key="2">
    <source>
        <dbReference type="EMBL" id="AAS82475.1"/>
    </source>
</evidence>
<accession>Q746B0</accession>
<feature type="compositionally biased region" description="Pro residues" evidence="1">
    <location>
        <begin position="349"/>
        <end position="359"/>
    </location>
</feature>
<feature type="region of interest" description="Disordered" evidence="1">
    <location>
        <begin position="330"/>
        <end position="443"/>
    </location>
</feature>
<sequence>MGKERSTRIRYYVASSPEPPVRARSRPLYHPIIFSSYLSSSHLPGASPRNPSTKHHPRSTPSQTDKTPPSARRTSVRSQNERNSLAHLSPVLDGENPLSSSKTSPAQFLFWQTTPAQRPPRRRKPPGGSFSHFSSAPLARRDKTRPAPSWREETPHGTPAELSPHATGDGGGLSSLALSSLVSLPSVVLGTTFPTPDRRRRERLRMAGWRWERERGFLSPRGGRPRGSGPPVSAFASVPGLGSPRLFLPAFFLCALLEGSSSLLLLPLLPRSSSPLFRPPSPRVLAGFALWPLGSPRPLARIASAPRALPPFVPPLPSFFPPFLPPSPPPKPGGFLPSPLSSRPASVDRPPPLSPPLPLARPERGGLSHPPSWTSRADPQGGSHPLEEGRRGGKRPWARGVGVEVLPRIWTTPRERPRASSRRRPDERAGPVPPGDKLGGKAV</sequence>
<keyword evidence="2" id="KW-0614">Plasmid</keyword>